<evidence type="ECO:0000313" key="2">
    <source>
        <dbReference type="EMBL" id="CAA7040034.1"/>
    </source>
</evidence>
<evidence type="ECO:0000256" key="1">
    <source>
        <dbReference type="SAM" id="MobiDB-lite"/>
    </source>
</evidence>
<dbReference type="EMBL" id="CACVBM020001220">
    <property type="protein sequence ID" value="CAA7040034.1"/>
    <property type="molecule type" value="Genomic_DNA"/>
</dbReference>
<keyword evidence="3" id="KW-1185">Reference proteome</keyword>
<feature type="compositionally biased region" description="Basic and acidic residues" evidence="1">
    <location>
        <begin position="143"/>
        <end position="156"/>
    </location>
</feature>
<comment type="caution">
    <text evidence="2">The sequence shown here is derived from an EMBL/GenBank/DDBJ whole genome shotgun (WGS) entry which is preliminary data.</text>
</comment>
<reference evidence="2" key="1">
    <citation type="submission" date="2020-01" db="EMBL/GenBank/DDBJ databases">
        <authorList>
            <person name="Mishra B."/>
        </authorList>
    </citation>
    <scope>NUCLEOTIDE SEQUENCE [LARGE SCALE GENOMIC DNA]</scope>
</reference>
<feature type="compositionally biased region" description="Polar residues" evidence="1">
    <location>
        <begin position="166"/>
        <end position="176"/>
    </location>
</feature>
<dbReference type="AlphaFoldDB" id="A0A6D2JK25"/>
<dbReference type="Proteomes" id="UP000467841">
    <property type="component" value="Unassembled WGS sequence"/>
</dbReference>
<evidence type="ECO:0000313" key="3">
    <source>
        <dbReference type="Proteomes" id="UP000467841"/>
    </source>
</evidence>
<gene>
    <name evidence="2" type="ORF">MERR_LOCUS27269</name>
</gene>
<protein>
    <submittedName>
        <fullName evidence="2">Uncharacterized protein</fullName>
    </submittedName>
</protein>
<feature type="compositionally biased region" description="Basic and acidic residues" evidence="1">
    <location>
        <begin position="67"/>
        <end position="76"/>
    </location>
</feature>
<name>A0A6D2JK25_9BRAS</name>
<feature type="region of interest" description="Disordered" evidence="1">
    <location>
        <begin position="1"/>
        <end position="20"/>
    </location>
</feature>
<accession>A0A6D2JK25</accession>
<proteinExistence type="predicted"/>
<feature type="region of interest" description="Disordered" evidence="1">
    <location>
        <begin position="27"/>
        <end position="176"/>
    </location>
</feature>
<organism evidence="2 3">
    <name type="scientific">Microthlaspi erraticum</name>
    <dbReference type="NCBI Taxonomy" id="1685480"/>
    <lineage>
        <taxon>Eukaryota</taxon>
        <taxon>Viridiplantae</taxon>
        <taxon>Streptophyta</taxon>
        <taxon>Embryophyta</taxon>
        <taxon>Tracheophyta</taxon>
        <taxon>Spermatophyta</taxon>
        <taxon>Magnoliopsida</taxon>
        <taxon>eudicotyledons</taxon>
        <taxon>Gunneridae</taxon>
        <taxon>Pentapetalae</taxon>
        <taxon>rosids</taxon>
        <taxon>malvids</taxon>
        <taxon>Brassicales</taxon>
        <taxon>Brassicaceae</taxon>
        <taxon>Coluteocarpeae</taxon>
        <taxon>Microthlaspi</taxon>
    </lineage>
</organism>
<sequence length="176" mass="19243">MTAGTAISATGLDTIDAKDWSRRLYRETAAERAEQPAENIRPAVGQHPNIRPIREASSRGRPNQNHTPEDAHDHTARTGRQRLAAARHNSRTAADRAVRPGSLVPRPAENLGQSSTGRTRRTMRKLSATIDPTVPIADTTRQPAERPDRPSERSGRPEAVLKPVSHVSSPMSAPTY</sequence>